<evidence type="ECO:0000256" key="6">
    <source>
        <dbReference type="PIRSR" id="PIRSR613078-1"/>
    </source>
</evidence>
<protein>
    <recommendedName>
        <fullName evidence="2">phosphoglycerate mutase (2,3-diphosphoglycerate-dependent)</fullName>
        <ecNumber evidence="2">5.4.2.11</ecNumber>
    </recommendedName>
</protein>
<dbReference type="GO" id="GO:0004619">
    <property type="term" value="F:phosphoglycerate mutase activity"/>
    <property type="evidence" value="ECO:0007669"/>
    <property type="project" value="UniProtKB-EC"/>
</dbReference>
<dbReference type="InterPro" id="IPR029033">
    <property type="entry name" value="His_PPase_superfam"/>
</dbReference>
<dbReference type="PIRSF" id="PIRSF000709">
    <property type="entry name" value="6PFK_2-Ptase"/>
    <property type="match status" value="1"/>
</dbReference>
<evidence type="ECO:0000256" key="7">
    <source>
        <dbReference type="PIRSR" id="PIRSR613078-2"/>
    </source>
</evidence>
<feature type="binding site" evidence="7">
    <location>
        <position position="57"/>
    </location>
    <ligand>
        <name>substrate</name>
    </ligand>
</feature>
<dbReference type="eggNOG" id="COG0406">
    <property type="taxonomic scope" value="Bacteria"/>
</dbReference>
<dbReference type="Pfam" id="PF00300">
    <property type="entry name" value="His_Phos_1"/>
    <property type="match status" value="1"/>
</dbReference>
<gene>
    <name evidence="8" type="ordered locus">Saut_0058</name>
</gene>
<evidence type="ECO:0000256" key="4">
    <source>
        <dbReference type="ARBA" id="ARBA00023152"/>
    </source>
</evidence>
<keyword evidence="9" id="KW-1185">Reference proteome</keyword>
<dbReference type="HOGENOM" id="CLU_033323_8_4_7"/>
<evidence type="ECO:0000256" key="3">
    <source>
        <dbReference type="ARBA" id="ARBA00022432"/>
    </source>
</evidence>
<dbReference type="SMART" id="SM00855">
    <property type="entry name" value="PGAM"/>
    <property type="match status" value="1"/>
</dbReference>
<feature type="active site" description="Tele-phosphohistidine intermediate" evidence="6">
    <location>
        <position position="8"/>
    </location>
</feature>
<dbReference type="KEGG" id="sua:Saut_0058"/>
<comment type="similarity">
    <text evidence="1">Belongs to the phosphoglycerate mutase family. BPG-dependent PGAM subfamily.</text>
</comment>
<dbReference type="GO" id="GO:0006096">
    <property type="term" value="P:glycolytic process"/>
    <property type="evidence" value="ECO:0007669"/>
    <property type="project" value="UniProtKB-KW"/>
</dbReference>
<dbReference type="STRING" id="563040.Saut_0058"/>
<dbReference type="CDD" id="cd07067">
    <property type="entry name" value="HP_PGM_like"/>
    <property type="match status" value="1"/>
</dbReference>
<evidence type="ECO:0000256" key="5">
    <source>
        <dbReference type="ARBA" id="ARBA00023235"/>
    </source>
</evidence>
<dbReference type="AlphaFoldDB" id="E0UST0"/>
<keyword evidence="4" id="KW-0324">Glycolysis</keyword>
<dbReference type="InterPro" id="IPR013078">
    <property type="entry name" value="His_Pase_superF_clade-1"/>
</dbReference>
<dbReference type="EC" id="5.4.2.11" evidence="2"/>
<evidence type="ECO:0000256" key="2">
    <source>
        <dbReference type="ARBA" id="ARBA00012028"/>
    </source>
</evidence>
<dbReference type="OrthoDB" id="9781415at2"/>
<feature type="active site" description="Proton donor/acceptor" evidence="6">
    <location>
        <position position="79"/>
    </location>
</feature>
<sequence>MKITLIRHGEVEVPYIGKYNGHNDIGLSKKGEKEAKKLAELFTCKEFDLVYCSDLRRAKETLKPFTQAKNALYTPKLREKSWGKHEGFDFDEITAQGVVYKNFSQWIEALDGENYKEYVQRVKKFFFEELAVQKADNVLVITHAGVIRVLMAIVQNLSLEEAFTLALPYASYTLYDTDLKTFSTIKT</sequence>
<dbReference type="EMBL" id="CP002205">
    <property type="protein sequence ID" value="ADN08107.1"/>
    <property type="molecule type" value="Genomic_DNA"/>
</dbReference>
<dbReference type="Gene3D" id="3.40.50.1240">
    <property type="entry name" value="Phosphoglycerate mutase-like"/>
    <property type="match status" value="1"/>
</dbReference>
<accession>E0UST0</accession>
<dbReference type="GO" id="GO:0006094">
    <property type="term" value="P:gluconeogenesis"/>
    <property type="evidence" value="ECO:0007669"/>
    <property type="project" value="UniProtKB-KW"/>
</dbReference>
<dbReference type="RefSeq" id="WP_013325863.1">
    <property type="nucleotide sequence ID" value="NC_014506.1"/>
</dbReference>
<dbReference type="SUPFAM" id="SSF53254">
    <property type="entry name" value="Phosphoglycerate mutase-like"/>
    <property type="match status" value="1"/>
</dbReference>
<organism evidence="8 9">
    <name type="scientific">Sulfurimonas autotrophica (strain ATCC BAA-671 / DSM 16294 / JCM 11897 / OK10)</name>
    <dbReference type="NCBI Taxonomy" id="563040"/>
    <lineage>
        <taxon>Bacteria</taxon>
        <taxon>Pseudomonadati</taxon>
        <taxon>Campylobacterota</taxon>
        <taxon>Epsilonproteobacteria</taxon>
        <taxon>Campylobacterales</taxon>
        <taxon>Sulfurimonadaceae</taxon>
        <taxon>Sulfurimonas</taxon>
    </lineage>
</organism>
<reference evidence="9" key="1">
    <citation type="journal article" date="2010" name="Stand. Genomic Sci.">
        <title>Complete genome sequence of Sulfurimonas autotrophica type strain (OK10).</title>
        <authorList>
            <person name="Sikorski J."/>
            <person name="Munk C."/>
            <person name="Lapidus A."/>
            <person name="Djao O."/>
            <person name="Lucas S."/>
            <person name="Glavina Del Rio T."/>
            <person name="Nolan M."/>
            <person name="Tice H."/>
            <person name="Han C."/>
            <person name="Cheng J."/>
            <person name="Tapia R."/>
            <person name="Goodwin L."/>
            <person name="Pitluck S."/>
            <person name="Liolios K."/>
            <person name="Ivanova N."/>
            <person name="Mavromatis K."/>
            <person name="Mikhailova N."/>
            <person name="Pati A."/>
            <person name="Sims D."/>
            <person name="Meincke L."/>
            <person name="Brettin T."/>
            <person name="Detter J."/>
            <person name="Chen A."/>
            <person name="Palaniappan K."/>
            <person name="Land M."/>
            <person name="Hauser L."/>
            <person name="Chang Y."/>
            <person name="Jeffries C."/>
            <person name="Rohde M."/>
            <person name="Lang E."/>
            <person name="Spring S."/>
            <person name="Goker M."/>
            <person name="Woyke T."/>
            <person name="Bristow J."/>
            <person name="Eisen J."/>
            <person name="Markowitz V."/>
            <person name="Hugenholtz P."/>
            <person name="Kyrpides N."/>
            <person name="Klenk H."/>
        </authorList>
    </citation>
    <scope>NUCLEOTIDE SEQUENCE [LARGE SCALE GENOMIC DNA]</scope>
    <source>
        <strain evidence="9">ATCC BAA-671 / DSM 16294 / JCM 11897 / OK10</strain>
    </source>
</reference>
<dbReference type="InterPro" id="IPR005952">
    <property type="entry name" value="Phosphogly_mut1"/>
</dbReference>
<proteinExistence type="inferred from homology"/>
<evidence type="ECO:0000256" key="1">
    <source>
        <dbReference type="ARBA" id="ARBA00006717"/>
    </source>
</evidence>
<name>E0UST0_SULAO</name>
<dbReference type="Proteomes" id="UP000007803">
    <property type="component" value="Chromosome"/>
</dbReference>
<evidence type="ECO:0000313" key="8">
    <source>
        <dbReference type="EMBL" id="ADN08107.1"/>
    </source>
</evidence>
<evidence type="ECO:0000313" key="9">
    <source>
        <dbReference type="Proteomes" id="UP000007803"/>
    </source>
</evidence>
<keyword evidence="3" id="KW-0312">Gluconeogenesis</keyword>
<keyword evidence="5" id="KW-0413">Isomerase</keyword>
<dbReference type="PANTHER" id="PTHR11931">
    <property type="entry name" value="PHOSPHOGLYCERATE MUTASE"/>
    <property type="match status" value="1"/>
</dbReference>